<dbReference type="Proteomes" id="UP001168098">
    <property type="component" value="Unassembled WGS sequence"/>
</dbReference>
<evidence type="ECO:0000313" key="7">
    <source>
        <dbReference type="Proteomes" id="UP001168098"/>
    </source>
</evidence>
<name>A0AA39D7A6_VITRO</name>
<reference evidence="6 7" key="1">
    <citation type="journal article" date="2023" name="BMC Biotechnol.">
        <title>Vitis rotundifolia cv Carlos genome sequencing.</title>
        <authorList>
            <person name="Huff M."/>
            <person name="Hulse-Kemp A."/>
            <person name="Scheffler B."/>
            <person name="Youngblood R."/>
            <person name="Simpson S."/>
            <person name="Babiker E."/>
            <person name="Staton M."/>
        </authorList>
    </citation>
    <scope>NUCLEOTIDE SEQUENCE [LARGE SCALE GENOMIC DNA]</scope>
    <source>
        <tissue evidence="6">Leaf</tissue>
    </source>
</reference>
<feature type="domain" description="Bulb-type lectin" evidence="5">
    <location>
        <begin position="24"/>
        <end position="116"/>
    </location>
</feature>
<evidence type="ECO:0000256" key="4">
    <source>
        <dbReference type="SAM" id="SignalP"/>
    </source>
</evidence>
<keyword evidence="3" id="KW-0325">Glycoprotein</keyword>
<accession>A0AA39D7A6</accession>
<feature type="signal peptide" evidence="4">
    <location>
        <begin position="1"/>
        <end position="23"/>
    </location>
</feature>
<dbReference type="InterPro" id="IPR001480">
    <property type="entry name" value="Bulb-type_lectin_dom"/>
</dbReference>
<organism evidence="6 7">
    <name type="scientific">Vitis rotundifolia</name>
    <name type="common">Muscadine grape</name>
    <dbReference type="NCBI Taxonomy" id="103349"/>
    <lineage>
        <taxon>Eukaryota</taxon>
        <taxon>Viridiplantae</taxon>
        <taxon>Streptophyta</taxon>
        <taxon>Embryophyta</taxon>
        <taxon>Tracheophyta</taxon>
        <taxon>Spermatophyta</taxon>
        <taxon>Magnoliopsida</taxon>
        <taxon>eudicotyledons</taxon>
        <taxon>Gunneridae</taxon>
        <taxon>Pentapetalae</taxon>
        <taxon>rosids</taxon>
        <taxon>Vitales</taxon>
        <taxon>Vitaceae</taxon>
        <taxon>Viteae</taxon>
        <taxon>Vitis</taxon>
    </lineage>
</organism>
<dbReference type="SMART" id="SM00108">
    <property type="entry name" value="B_lectin"/>
    <property type="match status" value="1"/>
</dbReference>
<dbReference type="EMBL" id="JARBHA010000019">
    <property type="protein sequence ID" value="KAJ9671857.1"/>
    <property type="molecule type" value="Genomic_DNA"/>
</dbReference>
<sequence length="116" mass="12727">MDAPTILVIALFYVISILRICSAVDTRTVNQLIRDGETITSAGGSFELGFFSPGSSKNRYLGIWYKKVATGTVVWVANREIPLTESSGVLKVIHQGTLVRSFEGYPPGNSCHSQRY</sequence>
<proteinExistence type="predicted"/>
<dbReference type="CDD" id="cd00028">
    <property type="entry name" value="B_lectin"/>
    <property type="match status" value="1"/>
</dbReference>
<feature type="chain" id="PRO_5041410199" description="Bulb-type lectin domain-containing protein" evidence="4">
    <location>
        <begin position="24"/>
        <end position="116"/>
    </location>
</feature>
<evidence type="ECO:0000259" key="5">
    <source>
        <dbReference type="PROSITE" id="PS50927"/>
    </source>
</evidence>
<comment type="caution">
    <text evidence="6">The sequence shown here is derived from an EMBL/GenBank/DDBJ whole genome shotgun (WGS) entry which is preliminary data.</text>
</comment>
<evidence type="ECO:0000313" key="6">
    <source>
        <dbReference type="EMBL" id="KAJ9671857.1"/>
    </source>
</evidence>
<gene>
    <name evidence="6" type="ORF">PVL29_025516</name>
</gene>
<evidence type="ECO:0000256" key="2">
    <source>
        <dbReference type="ARBA" id="ARBA00023157"/>
    </source>
</evidence>
<protein>
    <recommendedName>
        <fullName evidence="5">Bulb-type lectin domain-containing protein</fullName>
    </recommendedName>
</protein>
<dbReference type="AlphaFoldDB" id="A0AA39D7A6"/>
<dbReference type="PANTHER" id="PTHR32444">
    <property type="entry name" value="BULB-TYPE LECTIN DOMAIN-CONTAINING PROTEIN"/>
    <property type="match status" value="1"/>
</dbReference>
<evidence type="ECO:0000256" key="1">
    <source>
        <dbReference type="ARBA" id="ARBA00022729"/>
    </source>
</evidence>
<evidence type="ECO:0000256" key="3">
    <source>
        <dbReference type="ARBA" id="ARBA00023180"/>
    </source>
</evidence>
<keyword evidence="1 4" id="KW-0732">Signal</keyword>
<dbReference type="InterPro" id="IPR036426">
    <property type="entry name" value="Bulb-type_lectin_dom_sf"/>
</dbReference>
<dbReference type="PANTHER" id="PTHR32444:SF183">
    <property type="entry name" value="APPLE DOMAIN-CONTAINING PROTEIN"/>
    <property type="match status" value="1"/>
</dbReference>
<dbReference type="SUPFAM" id="SSF51110">
    <property type="entry name" value="alpha-D-mannose-specific plant lectins"/>
    <property type="match status" value="1"/>
</dbReference>
<keyword evidence="2" id="KW-1015">Disulfide bond</keyword>
<dbReference type="PROSITE" id="PS50927">
    <property type="entry name" value="BULB_LECTIN"/>
    <property type="match status" value="1"/>
</dbReference>
<keyword evidence="7" id="KW-1185">Reference proteome</keyword>
<dbReference type="Gene3D" id="2.90.10.10">
    <property type="entry name" value="Bulb-type lectin domain"/>
    <property type="match status" value="1"/>
</dbReference>